<organism evidence="4 5">
    <name type="scientific">Symbiodinium natans</name>
    <dbReference type="NCBI Taxonomy" id="878477"/>
    <lineage>
        <taxon>Eukaryota</taxon>
        <taxon>Sar</taxon>
        <taxon>Alveolata</taxon>
        <taxon>Dinophyceae</taxon>
        <taxon>Suessiales</taxon>
        <taxon>Symbiodiniaceae</taxon>
        <taxon>Symbiodinium</taxon>
    </lineage>
</organism>
<evidence type="ECO:0000313" key="4">
    <source>
        <dbReference type="EMBL" id="CAE7265738.1"/>
    </source>
</evidence>
<keyword evidence="5" id="KW-1185">Reference proteome</keyword>
<dbReference type="Pfam" id="PF03372">
    <property type="entry name" value="Exo_endo_phos"/>
    <property type="match status" value="1"/>
</dbReference>
<dbReference type="AlphaFoldDB" id="A0A812MXB4"/>
<feature type="compositionally biased region" description="Polar residues" evidence="2">
    <location>
        <begin position="434"/>
        <end position="447"/>
    </location>
</feature>
<evidence type="ECO:0000256" key="2">
    <source>
        <dbReference type="SAM" id="MobiDB-lite"/>
    </source>
</evidence>
<dbReference type="GO" id="GO:0003824">
    <property type="term" value="F:catalytic activity"/>
    <property type="evidence" value="ECO:0007669"/>
    <property type="project" value="InterPro"/>
</dbReference>
<accession>A0A812MXB4</accession>
<feature type="region of interest" description="Disordered" evidence="2">
    <location>
        <begin position="420"/>
        <end position="447"/>
    </location>
</feature>
<gene>
    <name evidence="4" type="ORF">SNAT2548_LOCUS14039</name>
</gene>
<dbReference type="Proteomes" id="UP000604046">
    <property type="component" value="Unassembled WGS sequence"/>
</dbReference>
<dbReference type="Gene3D" id="3.60.10.10">
    <property type="entry name" value="Endonuclease/exonuclease/phosphatase"/>
    <property type="match status" value="1"/>
</dbReference>
<dbReference type="InterPro" id="IPR005135">
    <property type="entry name" value="Endo/exonuclease/phosphatase"/>
</dbReference>
<dbReference type="EMBL" id="CAJNDS010001569">
    <property type="protein sequence ID" value="CAE7265738.1"/>
    <property type="molecule type" value="Genomic_DNA"/>
</dbReference>
<keyword evidence="1" id="KW-0175">Coiled coil</keyword>
<name>A0A812MXB4_9DINO</name>
<proteinExistence type="predicted"/>
<dbReference type="InterPro" id="IPR036691">
    <property type="entry name" value="Endo/exonu/phosph_ase_sf"/>
</dbReference>
<reference evidence="4" key="1">
    <citation type="submission" date="2021-02" db="EMBL/GenBank/DDBJ databases">
        <authorList>
            <person name="Dougan E. K."/>
            <person name="Rhodes N."/>
            <person name="Thang M."/>
            <person name="Chan C."/>
        </authorList>
    </citation>
    <scope>NUCLEOTIDE SEQUENCE</scope>
</reference>
<evidence type="ECO:0000256" key="1">
    <source>
        <dbReference type="SAM" id="Coils"/>
    </source>
</evidence>
<protein>
    <recommendedName>
        <fullName evidence="3">Endonuclease/exonuclease/phosphatase domain-containing protein</fullName>
    </recommendedName>
</protein>
<feature type="coiled-coil region" evidence="1">
    <location>
        <begin position="171"/>
        <end position="205"/>
    </location>
</feature>
<sequence>MPRSRSYTVCQFCNDSWIYNHKIKHRPFCRCGQPWPLQESQYTQDSDLGSYQWSQKRAVFAKPTKPAKTQPSKGFKGVQVLGEHWGSLPEAVQQVLKKNGLAPPEPAEDEDPLLKLLMQHKEALPAEIKLELDKRDPEPFEVALATQDAFKTAVGKLRELGHRKLLLQQRIDNAKTAFTALLSQMQNLQAEIKDAEQKVEKVGGDYHEKVLKTEDGTDPMDVEAVLGQLGVQLTQEQQATWKAIQAEHASKRRKAEALDSPPGLGVGELLGTDAADWCTVLISQGQMLIDKWAKHFAVEQFSVPLQYACDVLTWCEEVCTFLAQDECASELLRVPAGPVFVAGHLVGGTIGSALASVFHEMPLPPFPTQQPPRCDEPAWVSPSRTFKPASPCKASPLKTSGPKYFSRAVFDDADHVVSSLDTLEASPSPRPRKSTMSNPRPSQANKKQVQEWKALLHILEAAPVMDMPAKEADLLQWIEDFGGHYESGSLEEWTLNRICQLLEQSKDDTLGVIEAVDAVLAGFCKKGSDSKLLLIGQANITTYRSEIRTWLVDRDESFWLLQETHVTESDTRALVNKFQSVGKQAWAGPAAPTQGGSSGGLLTLAPSHRNAATGPAFLLDGKGFVSVSIRFRGWDLLLVNLYLQSGVGPTGGVNPEILRRLAALLSQTSTPWLVLGDWNCPPDELLRHGYPTMVKGRLAVPTSPTINTGGTLDYALASANLAPAITLTPCWDVPFKPHAAVTVELRLEVVDLPLRQLKGFSLEPTASCPDELLLPEAQARGLWDTSQPLDHEWASFSAGVEEQLFSAAAGRGWKLEDTFLPLVKTSSPEKNLERLEAGLLAVLPPLDFESTWK</sequence>
<dbReference type="SUPFAM" id="SSF56219">
    <property type="entry name" value="DNase I-like"/>
    <property type="match status" value="1"/>
</dbReference>
<evidence type="ECO:0000313" key="5">
    <source>
        <dbReference type="Proteomes" id="UP000604046"/>
    </source>
</evidence>
<evidence type="ECO:0000259" key="3">
    <source>
        <dbReference type="Pfam" id="PF03372"/>
    </source>
</evidence>
<comment type="caution">
    <text evidence="4">The sequence shown here is derived from an EMBL/GenBank/DDBJ whole genome shotgun (WGS) entry which is preliminary data.</text>
</comment>
<feature type="domain" description="Endonuclease/exonuclease/phosphatase" evidence="3">
    <location>
        <begin position="546"/>
        <end position="724"/>
    </location>
</feature>